<feature type="domain" description="Saposin B-type" evidence="12">
    <location>
        <begin position="195"/>
        <end position="278"/>
    </location>
</feature>
<dbReference type="Proteomes" id="UP001266305">
    <property type="component" value="Unassembled WGS sequence"/>
</dbReference>
<comment type="caution">
    <text evidence="14">The sequence shown here is derived from an EMBL/GenBank/DDBJ whole genome shotgun (WGS) entry which is preliminary data.</text>
</comment>
<keyword evidence="3" id="KW-0964">Secreted</keyword>
<evidence type="ECO:0000256" key="2">
    <source>
        <dbReference type="ARBA" id="ARBA00004613"/>
    </source>
</evidence>
<proteinExistence type="predicted"/>
<evidence type="ECO:0000256" key="10">
    <source>
        <dbReference type="ARBA" id="ARBA00040265"/>
    </source>
</evidence>
<dbReference type="InterPro" id="IPR008373">
    <property type="entry name" value="Saposin"/>
</dbReference>
<dbReference type="EMBL" id="JASSZA010000015">
    <property type="protein sequence ID" value="KAK2093290.1"/>
    <property type="molecule type" value="Genomic_DNA"/>
</dbReference>
<dbReference type="InterPro" id="IPR007856">
    <property type="entry name" value="SapB_1"/>
</dbReference>
<keyword evidence="7" id="KW-0458">Lysosome</keyword>
<keyword evidence="6" id="KW-0325">Glycoprotein</keyword>
<sequence>MQPRTSTGGAVPYFRIPGRDPGASRGRRVAQQRQGTALPAETPRASRDAAHPGLQRAEFRALRGALPRGPPLQPPTLNYTKSDILRASWVQKNLDFEDHYEDAESRLKSDPEDPGDSENPGDAKYGSFKHWLIKVEAADMARAKTLLGGLEEEVLGLKECCGGPAVWCQNVKTVASGLGPMRHCLQTAWNKPTEKSLPCNICKDIVTTVGDMLKDNETKEEILVYLVKTCNWLPKPNMSASCKEIVDSYLPVILDIIKGEMSCPGKVYSALSSCESLQKHLAELNCQKQLESNMIPELYMNELVAPFMANIPLLLCPHDGPCSQPPPKVDGDICQDRIHLVTDSQTVVQTNSTFV</sequence>
<evidence type="ECO:0000256" key="7">
    <source>
        <dbReference type="ARBA" id="ARBA00023228"/>
    </source>
</evidence>
<keyword evidence="4" id="KW-0732">Signal</keyword>
<dbReference type="Pfam" id="PF02199">
    <property type="entry name" value="SapA"/>
    <property type="match status" value="1"/>
</dbReference>
<evidence type="ECO:0000256" key="9">
    <source>
        <dbReference type="ARBA" id="ARBA00037606"/>
    </source>
</evidence>
<accession>A0ABQ9U8A4</accession>
<dbReference type="SMART" id="SM00741">
    <property type="entry name" value="SapB"/>
    <property type="match status" value="1"/>
</dbReference>
<dbReference type="PANTHER" id="PTHR11480:SF36">
    <property type="entry name" value="PROSAPOSIN"/>
    <property type="match status" value="1"/>
</dbReference>
<dbReference type="PANTHER" id="PTHR11480">
    <property type="entry name" value="SAPOSIN-RELATED"/>
    <property type="match status" value="1"/>
</dbReference>
<evidence type="ECO:0000256" key="8">
    <source>
        <dbReference type="ARBA" id="ARBA00037231"/>
    </source>
</evidence>
<dbReference type="PROSITE" id="PS51110">
    <property type="entry name" value="SAP_A"/>
    <property type="match status" value="1"/>
</dbReference>
<dbReference type="SUPFAM" id="SSF47862">
    <property type="entry name" value="Saposin"/>
    <property type="match status" value="1"/>
</dbReference>
<comment type="function">
    <text evidence="9">Saposin-B stimulates the hydrolysis of galacto-cerebroside sulfate by arylsulfatase A (EC 3.1.6.8), GM1 gangliosides by beta-galactosidase (EC 3.2.1.23) and globotriaosylceramide by alpha-galactosidase A (EC 3.2.1.22). Saposin-B forms a solubilizing complex with the substrates of the sphingolipid hydrolases.</text>
</comment>
<comment type="subcellular location">
    <subcellularLocation>
        <location evidence="1">Lysosome</location>
    </subcellularLocation>
    <subcellularLocation>
        <location evidence="2">Secreted</location>
    </subcellularLocation>
</comment>
<evidence type="ECO:0000259" key="13">
    <source>
        <dbReference type="PROSITE" id="PS51110"/>
    </source>
</evidence>
<feature type="region of interest" description="Disordered" evidence="11">
    <location>
        <begin position="101"/>
        <end position="123"/>
    </location>
</feature>
<dbReference type="InterPro" id="IPR051428">
    <property type="entry name" value="Sphingo_Act-Surfact_Prot"/>
</dbReference>
<organism evidence="14 15">
    <name type="scientific">Saguinus oedipus</name>
    <name type="common">Cotton-top tamarin</name>
    <name type="synonym">Oedipomidas oedipus</name>
    <dbReference type="NCBI Taxonomy" id="9490"/>
    <lineage>
        <taxon>Eukaryota</taxon>
        <taxon>Metazoa</taxon>
        <taxon>Chordata</taxon>
        <taxon>Craniata</taxon>
        <taxon>Vertebrata</taxon>
        <taxon>Euteleostomi</taxon>
        <taxon>Mammalia</taxon>
        <taxon>Eutheria</taxon>
        <taxon>Euarchontoglires</taxon>
        <taxon>Primates</taxon>
        <taxon>Haplorrhini</taxon>
        <taxon>Platyrrhini</taxon>
        <taxon>Cebidae</taxon>
        <taxon>Callitrichinae</taxon>
        <taxon>Saguinus</taxon>
    </lineage>
</organism>
<evidence type="ECO:0000259" key="12">
    <source>
        <dbReference type="PROSITE" id="PS50015"/>
    </source>
</evidence>
<evidence type="ECO:0000256" key="3">
    <source>
        <dbReference type="ARBA" id="ARBA00022525"/>
    </source>
</evidence>
<evidence type="ECO:0000313" key="14">
    <source>
        <dbReference type="EMBL" id="KAK2093290.1"/>
    </source>
</evidence>
<evidence type="ECO:0000256" key="11">
    <source>
        <dbReference type="SAM" id="MobiDB-lite"/>
    </source>
</evidence>
<name>A0ABQ9U8A4_SAGOE</name>
<dbReference type="InterPro" id="IPR011001">
    <property type="entry name" value="Saposin-like"/>
</dbReference>
<dbReference type="Gene3D" id="1.10.225.10">
    <property type="entry name" value="Saposin-like"/>
    <property type="match status" value="1"/>
</dbReference>
<feature type="compositionally biased region" description="Basic and acidic residues" evidence="11">
    <location>
        <begin position="101"/>
        <end position="111"/>
    </location>
</feature>
<reference evidence="14 15" key="1">
    <citation type="submission" date="2023-05" db="EMBL/GenBank/DDBJ databases">
        <title>B98-5 Cell Line De Novo Hybrid Assembly: An Optical Mapping Approach.</title>
        <authorList>
            <person name="Kananen K."/>
            <person name="Auerbach J.A."/>
            <person name="Kautto E."/>
            <person name="Blachly J.S."/>
        </authorList>
    </citation>
    <scope>NUCLEOTIDE SEQUENCE [LARGE SCALE GENOMIC DNA]</scope>
    <source>
        <strain evidence="14">B95-8</strain>
        <tissue evidence="14">Cell line</tissue>
    </source>
</reference>
<feature type="domain" description="Saposin A-type" evidence="13">
    <location>
        <begin position="153"/>
        <end position="194"/>
    </location>
</feature>
<dbReference type="SMART" id="SM00162">
    <property type="entry name" value="SAPA"/>
    <property type="match status" value="1"/>
</dbReference>
<dbReference type="InterPro" id="IPR008139">
    <property type="entry name" value="SaposinB_dom"/>
</dbReference>
<dbReference type="Pfam" id="PF05184">
    <property type="entry name" value="SapB_1"/>
    <property type="match status" value="1"/>
</dbReference>
<feature type="region of interest" description="Disordered" evidence="11">
    <location>
        <begin position="1"/>
        <end position="52"/>
    </location>
</feature>
<dbReference type="InterPro" id="IPR003119">
    <property type="entry name" value="SAP_A"/>
</dbReference>
<protein>
    <recommendedName>
        <fullName evidence="10">Prosaposin</fullName>
    </recommendedName>
</protein>
<evidence type="ECO:0000256" key="6">
    <source>
        <dbReference type="ARBA" id="ARBA00023180"/>
    </source>
</evidence>
<evidence type="ECO:0000256" key="4">
    <source>
        <dbReference type="ARBA" id="ARBA00022729"/>
    </source>
</evidence>
<dbReference type="PROSITE" id="PS50015">
    <property type="entry name" value="SAP_B"/>
    <property type="match status" value="1"/>
</dbReference>
<keyword evidence="15" id="KW-1185">Reference proteome</keyword>
<dbReference type="PRINTS" id="PR01797">
    <property type="entry name" value="SAPOSIN"/>
</dbReference>
<evidence type="ECO:0000256" key="1">
    <source>
        <dbReference type="ARBA" id="ARBA00004371"/>
    </source>
</evidence>
<gene>
    <name evidence="14" type="ORF">P7K49_029819</name>
</gene>
<evidence type="ECO:0000256" key="5">
    <source>
        <dbReference type="ARBA" id="ARBA00023157"/>
    </source>
</evidence>
<evidence type="ECO:0000313" key="15">
    <source>
        <dbReference type="Proteomes" id="UP001266305"/>
    </source>
</evidence>
<comment type="function">
    <text evidence="8">Saposin-D is a specific sphingomyelin phosphodiesterase activator (EC 3.1.4.12).</text>
</comment>
<keyword evidence="5" id="KW-1015">Disulfide bond</keyword>